<evidence type="ECO:0000256" key="4">
    <source>
        <dbReference type="ARBA" id="ARBA00022679"/>
    </source>
</evidence>
<dbReference type="PANTHER" id="PTHR12303">
    <property type="entry name" value="CARNOSINE N-METHYLTRANSFERASE"/>
    <property type="match status" value="1"/>
</dbReference>
<proteinExistence type="inferred from homology"/>
<dbReference type="Pfam" id="PF07942">
    <property type="entry name" value="CARME"/>
    <property type="match status" value="1"/>
</dbReference>
<keyword evidence="4" id="KW-0808">Transferase</keyword>
<dbReference type="Gene3D" id="3.40.50.150">
    <property type="entry name" value="Vaccinia Virus protein VP39"/>
    <property type="match status" value="1"/>
</dbReference>
<dbReference type="RefSeq" id="XP_051607141.1">
    <property type="nucleotide sequence ID" value="XM_051753883.1"/>
</dbReference>
<organism evidence="6 7">
    <name type="scientific">Candida theae</name>
    <dbReference type="NCBI Taxonomy" id="1198502"/>
    <lineage>
        <taxon>Eukaryota</taxon>
        <taxon>Fungi</taxon>
        <taxon>Dikarya</taxon>
        <taxon>Ascomycota</taxon>
        <taxon>Saccharomycotina</taxon>
        <taxon>Pichiomycetes</taxon>
        <taxon>Debaryomycetaceae</taxon>
        <taxon>Candida/Lodderomyces clade</taxon>
        <taxon>Candida</taxon>
    </lineage>
</organism>
<evidence type="ECO:0000256" key="1">
    <source>
        <dbReference type="ARBA" id="ARBA00010086"/>
    </source>
</evidence>
<keyword evidence="3" id="KW-0489">Methyltransferase</keyword>
<dbReference type="InterPro" id="IPR012901">
    <property type="entry name" value="CARME"/>
</dbReference>
<dbReference type="GO" id="GO:0032259">
    <property type="term" value="P:methylation"/>
    <property type="evidence" value="ECO:0007669"/>
    <property type="project" value="UniProtKB-KW"/>
</dbReference>
<reference evidence="6 7" key="1">
    <citation type="journal article" date="2022" name="DNA Res.">
        <title>Genome analysis of five recently described species of the CUG-Ser clade uncovers Candida theae as a new hybrid lineage with pathogenic potential in the Candida parapsilosis species complex.</title>
        <authorList>
            <person name="Mixao V."/>
            <person name="Del Olmo V."/>
            <person name="Hegedusova E."/>
            <person name="Saus E."/>
            <person name="Pryszcz L."/>
            <person name="Cillingova A."/>
            <person name="Nosek J."/>
            <person name="Gabaldon T."/>
        </authorList>
    </citation>
    <scope>NUCLEOTIDE SEQUENCE [LARGE SCALE GENOMIC DNA]</scope>
    <source>
        <strain evidence="6 7">CBS 12239</strain>
    </source>
</reference>
<comment type="caution">
    <text evidence="6">The sequence shown here is derived from an EMBL/GenBank/DDBJ whole genome shotgun (WGS) entry which is preliminary data.</text>
</comment>
<dbReference type="EC" id="2.1.1.22" evidence="2"/>
<evidence type="ECO:0000313" key="6">
    <source>
        <dbReference type="EMBL" id="KAI5950212.1"/>
    </source>
</evidence>
<keyword evidence="5" id="KW-0949">S-adenosyl-L-methionine</keyword>
<dbReference type="SUPFAM" id="SSF53335">
    <property type="entry name" value="S-adenosyl-L-methionine-dependent methyltransferases"/>
    <property type="match status" value="2"/>
</dbReference>
<accession>A0AAD5FX63</accession>
<dbReference type="GeneID" id="76152423"/>
<dbReference type="SMART" id="SM01296">
    <property type="entry name" value="N2227"/>
    <property type="match status" value="1"/>
</dbReference>
<evidence type="ECO:0000256" key="3">
    <source>
        <dbReference type="ARBA" id="ARBA00022603"/>
    </source>
</evidence>
<sequence>MDEQEANDEYKAVTSVLSSFHNFHTFQLNQLVSPRLQTLATLTSRDQLRFVPWYEQHTQFVQQCIEINRDFCQHLAEKIGQDWGVNESSPTDWTPASPKQFAQTQIVLSRLMREWSDQGEQERQVGHDLIISHLNKLYPDKLHRQGVKVLVPSCGLGRLVFELVMQGYWTQGNNSDYHTLFISNFILNHCQFPHSFSIFPFLASSATSSKKRRNQIRPVTIPDVSPTAEILSAMEREKDNRKIGESATESSATRIVVPFDELMSITAGSFTELYGSRPNDDASPASQEIRSQSQGEFDVVVTEFCLHSASTEIIDYVQTINNVLKQGGKWINFGPLSGTNSGDDARGDGLDLSRDDLFELVTELGFEFATTELDIETTYCGDARSLESHIYKCDFWVCTKVSKV</sequence>
<dbReference type="AlphaFoldDB" id="A0AAD5FX63"/>
<dbReference type="EMBL" id="JAIHNG010000159">
    <property type="protein sequence ID" value="KAI5950212.1"/>
    <property type="molecule type" value="Genomic_DNA"/>
</dbReference>
<gene>
    <name evidence="6" type="ORF">KGF57_004379</name>
</gene>
<dbReference type="Proteomes" id="UP001204833">
    <property type="component" value="Unassembled WGS sequence"/>
</dbReference>
<dbReference type="GO" id="GO:0030735">
    <property type="term" value="F:carnosine N-methyltransferase activity"/>
    <property type="evidence" value="ECO:0007669"/>
    <property type="project" value="UniProtKB-EC"/>
</dbReference>
<protein>
    <recommendedName>
        <fullName evidence="2">carnosine N-methyltransferase</fullName>
        <ecNumber evidence="2">2.1.1.22</ecNumber>
    </recommendedName>
</protein>
<evidence type="ECO:0000313" key="7">
    <source>
        <dbReference type="Proteomes" id="UP001204833"/>
    </source>
</evidence>
<comment type="similarity">
    <text evidence="1">Belongs to the carnosine N-methyltransferase family.</text>
</comment>
<keyword evidence="7" id="KW-1185">Reference proteome</keyword>
<name>A0AAD5FX63_9ASCO</name>
<dbReference type="PANTHER" id="PTHR12303:SF6">
    <property type="entry name" value="CARNOSINE N-METHYLTRANSFERASE"/>
    <property type="match status" value="1"/>
</dbReference>
<evidence type="ECO:0000256" key="2">
    <source>
        <dbReference type="ARBA" id="ARBA00012003"/>
    </source>
</evidence>
<evidence type="ECO:0000256" key="5">
    <source>
        <dbReference type="ARBA" id="ARBA00022691"/>
    </source>
</evidence>
<dbReference type="InterPro" id="IPR029063">
    <property type="entry name" value="SAM-dependent_MTases_sf"/>
</dbReference>